<evidence type="ECO:0000313" key="3">
    <source>
        <dbReference type="WBParaSite" id="HCON_00181880-00002"/>
    </source>
</evidence>
<organism evidence="2 3">
    <name type="scientific">Haemonchus contortus</name>
    <name type="common">Barber pole worm</name>
    <dbReference type="NCBI Taxonomy" id="6289"/>
    <lineage>
        <taxon>Eukaryota</taxon>
        <taxon>Metazoa</taxon>
        <taxon>Ecdysozoa</taxon>
        <taxon>Nematoda</taxon>
        <taxon>Chromadorea</taxon>
        <taxon>Rhabditida</taxon>
        <taxon>Rhabditina</taxon>
        <taxon>Rhabditomorpha</taxon>
        <taxon>Strongyloidea</taxon>
        <taxon>Trichostrongylidae</taxon>
        <taxon>Haemonchus</taxon>
    </lineage>
</organism>
<accession>A0A7I5EEK9</accession>
<sequence length="442" mass="49987">MFLVILLLQVATARNTFVSSPFDNFRMECSKRAAAVDVSIKIVESVGAKRQDVVFDMSCEEVQELFPWINIPAGVAEIDREDCYYSATFDPLLDENTEYSCKRREYMAGIARLTGTRLQILCCRLRSRDEFNCSEVSFNKPIGHTKSTIIEYDNKLINAIRIDDKIYVVRFCDLAPRDIANIYGDTKKTLARQHVTTLKPYAKARDKGNSSLIESRATTLRHSTSLFGTASLKPVSLQISSSQSIIQHMVPLSETSNSAAKPEALKDQVSARIRSAKTGTVGKMHHEKTLTTTSNIFSTIRYPINQVETVRQITRFRQSETPRTSSNLNDLSKITFYDNDFPNSNERKFAIPAKMKISKADLPLKTATPDDFMFLQTSSSDGRHRTPIQTHRPHVDIRSSEDTDGNSWREASVETTVPKKVLLHVMKEEEYTCSPRLLALLH</sequence>
<proteinExistence type="predicted"/>
<dbReference type="WBParaSite" id="HCON_00181880-00002">
    <property type="protein sequence ID" value="HCON_00181880-00002"/>
    <property type="gene ID" value="HCON_00181880"/>
</dbReference>
<keyword evidence="2" id="KW-1185">Reference proteome</keyword>
<evidence type="ECO:0000256" key="1">
    <source>
        <dbReference type="SAM" id="MobiDB-lite"/>
    </source>
</evidence>
<dbReference type="OrthoDB" id="5873432at2759"/>
<feature type="region of interest" description="Disordered" evidence="1">
    <location>
        <begin position="377"/>
        <end position="411"/>
    </location>
</feature>
<dbReference type="OMA" id="GNSWREA"/>
<protein>
    <submittedName>
        <fullName evidence="3">Protein spaetzle</fullName>
    </submittedName>
</protein>
<evidence type="ECO:0000313" key="2">
    <source>
        <dbReference type="Proteomes" id="UP000025227"/>
    </source>
</evidence>
<reference evidence="3" key="1">
    <citation type="submission" date="2020-12" db="UniProtKB">
        <authorList>
            <consortium name="WormBaseParasite"/>
        </authorList>
    </citation>
    <scope>IDENTIFICATION</scope>
    <source>
        <strain evidence="3">MHco3</strain>
    </source>
</reference>
<name>A0A7I5EEK9_HAECO</name>
<dbReference type="AlphaFoldDB" id="A0A7I5EEK9"/>
<dbReference type="Proteomes" id="UP000025227">
    <property type="component" value="Unplaced"/>
</dbReference>